<organism evidence="2 3">
    <name type="scientific">Micromonospora rosaria</name>
    <dbReference type="NCBI Taxonomy" id="47874"/>
    <lineage>
        <taxon>Bacteria</taxon>
        <taxon>Bacillati</taxon>
        <taxon>Actinomycetota</taxon>
        <taxon>Actinomycetes</taxon>
        <taxon>Micromonosporales</taxon>
        <taxon>Micromonosporaceae</taxon>
        <taxon>Micromonospora</taxon>
    </lineage>
</organism>
<feature type="domain" description="NAD(P)-binding" evidence="1">
    <location>
        <begin position="5"/>
        <end position="182"/>
    </location>
</feature>
<dbReference type="OrthoDB" id="5510591at2"/>
<protein>
    <submittedName>
        <fullName evidence="2">NmrA family transcriptional regulator</fullName>
    </submittedName>
</protein>
<dbReference type="Proteomes" id="UP000070620">
    <property type="component" value="Unassembled WGS sequence"/>
</dbReference>
<sequence length="273" mass="28264">MIVTGASGALGSLVVDELLRRVPAERVVAVTRVPARLTALTGRGVTVRHGDYDDPASLRSAFRGASRLLLVSSPELDPARRSAQHRAAVDAARHVAVGAVAYTSFLGADTDATGLTEAHHATERAIEASGLPYTLLRHPFYSDAFLDAGLRAAVAAGEVTSSTGGQGLNTALRRDLAEAAAVVLTGAGHLGRGYDLTGPLWTYPELAAVLTALTGTPVRHREVPAQPGAMGWLHGLARSGALRRQTGDLAGLLGRAPVPLRQAVAEALAHPAP</sequence>
<keyword evidence="3" id="KW-1185">Reference proteome</keyword>
<dbReference type="EMBL" id="LRQV01000199">
    <property type="protein sequence ID" value="KXK58393.1"/>
    <property type="molecule type" value="Genomic_DNA"/>
</dbReference>
<comment type="caution">
    <text evidence="2">The sequence shown here is derived from an EMBL/GenBank/DDBJ whole genome shotgun (WGS) entry which is preliminary data.</text>
</comment>
<dbReference type="Gene3D" id="3.90.25.10">
    <property type="entry name" value="UDP-galactose 4-epimerase, domain 1"/>
    <property type="match status" value="1"/>
</dbReference>
<evidence type="ECO:0000259" key="1">
    <source>
        <dbReference type="Pfam" id="PF13460"/>
    </source>
</evidence>
<dbReference type="PANTHER" id="PTHR47129:SF1">
    <property type="entry name" value="NMRA-LIKE DOMAIN-CONTAINING PROTEIN"/>
    <property type="match status" value="1"/>
</dbReference>
<dbReference type="PANTHER" id="PTHR47129">
    <property type="entry name" value="QUINONE OXIDOREDUCTASE 2"/>
    <property type="match status" value="1"/>
</dbReference>
<accession>A0A136PJ60</accession>
<dbReference type="InterPro" id="IPR036291">
    <property type="entry name" value="NAD(P)-bd_dom_sf"/>
</dbReference>
<gene>
    <name evidence="2" type="ORF">AWW66_30020</name>
</gene>
<dbReference type="InterPro" id="IPR052718">
    <property type="entry name" value="NmrA-type_oxidoreductase"/>
</dbReference>
<proteinExistence type="predicted"/>
<dbReference type="SUPFAM" id="SSF51735">
    <property type="entry name" value="NAD(P)-binding Rossmann-fold domains"/>
    <property type="match status" value="1"/>
</dbReference>
<evidence type="ECO:0000313" key="3">
    <source>
        <dbReference type="Proteomes" id="UP000070620"/>
    </source>
</evidence>
<dbReference type="InterPro" id="IPR016040">
    <property type="entry name" value="NAD(P)-bd_dom"/>
</dbReference>
<dbReference type="Pfam" id="PF13460">
    <property type="entry name" value="NAD_binding_10"/>
    <property type="match status" value="1"/>
</dbReference>
<reference evidence="2 3" key="1">
    <citation type="submission" date="2016-01" db="EMBL/GenBank/DDBJ databases">
        <title>Whole genome sequence and analysis of Micromonospora rosaria DSM 803, which can produce antibacterial substance rosamicin.</title>
        <authorList>
            <person name="Yang H."/>
            <person name="He X."/>
            <person name="Zhu D."/>
        </authorList>
    </citation>
    <scope>NUCLEOTIDE SEQUENCE [LARGE SCALE GENOMIC DNA]</scope>
    <source>
        <strain evidence="2 3">DSM 803</strain>
    </source>
</reference>
<name>A0A136PJ60_9ACTN</name>
<dbReference type="Gene3D" id="3.40.50.720">
    <property type="entry name" value="NAD(P)-binding Rossmann-like Domain"/>
    <property type="match status" value="1"/>
</dbReference>
<evidence type="ECO:0000313" key="2">
    <source>
        <dbReference type="EMBL" id="KXK58393.1"/>
    </source>
</evidence>
<dbReference type="AlphaFoldDB" id="A0A136PJ60"/>